<keyword evidence="4" id="KW-1185">Reference proteome</keyword>
<keyword evidence="1" id="KW-0175">Coiled coil</keyword>
<evidence type="ECO:0000256" key="1">
    <source>
        <dbReference type="SAM" id="Coils"/>
    </source>
</evidence>
<evidence type="ECO:0000256" key="2">
    <source>
        <dbReference type="SAM" id="MobiDB-lite"/>
    </source>
</evidence>
<dbReference type="EMBL" id="CAUYUJ010002703">
    <property type="protein sequence ID" value="CAK0802008.1"/>
    <property type="molecule type" value="Genomic_DNA"/>
</dbReference>
<comment type="caution">
    <text evidence="3">The sequence shown here is derived from an EMBL/GenBank/DDBJ whole genome shotgun (WGS) entry which is preliminary data.</text>
</comment>
<organism evidence="3 4">
    <name type="scientific">Prorocentrum cordatum</name>
    <dbReference type="NCBI Taxonomy" id="2364126"/>
    <lineage>
        <taxon>Eukaryota</taxon>
        <taxon>Sar</taxon>
        <taxon>Alveolata</taxon>
        <taxon>Dinophyceae</taxon>
        <taxon>Prorocentrales</taxon>
        <taxon>Prorocentraceae</taxon>
        <taxon>Prorocentrum</taxon>
    </lineage>
</organism>
<evidence type="ECO:0000313" key="4">
    <source>
        <dbReference type="Proteomes" id="UP001189429"/>
    </source>
</evidence>
<reference evidence="3" key="1">
    <citation type="submission" date="2023-10" db="EMBL/GenBank/DDBJ databases">
        <authorList>
            <person name="Chen Y."/>
            <person name="Shah S."/>
            <person name="Dougan E. K."/>
            <person name="Thang M."/>
            <person name="Chan C."/>
        </authorList>
    </citation>
    <scope>NUCLEOTIDE SEQUENCE [LARGE SCALE GENOMIC DNA]</scope>
</reference>
<name>A0ABN9QEL6_9DINO</name>
<protein>
    <submittedName>
        <fullName evidence="3">Uncharacterized protein</fullName>
    </submittedName>
</protein>
<feature type="compositionally biased region" description="Low complexity" evidence="2">
    <location>
        <begin position="21"/>
        <end position="34"/>
    </location>
</feature>
<feature type="non-terminal residue" evidence="3">
    <location>
        <position position="143"/>
    </location>
</feature>
<accession>A0ABN9QEL6</accession>
<dbReference type="Proteomes" id="UP001189429">
    <property type="component" value="Unassembled WGS sequence"/>
</dbReference>
<gene>
    <name evidence="3" type="ORF">PCOR1329_LOCUS9666</name>
</gene>
<feature type="region of interest" description="Disordered" evidence="2">
    <location>
        <begin position="1"/>
        <end position="35"/>
    </location>
</feature>
<evidence type="ECO:0000313" key="3">
    <source>
        <dbReference type="EMBL" id="CAK0802008.1"/>
    </source>
</evidence>
<feature type="compositionally biased region" description="Gly residues" evidence="2">
    <location>
        <begin position="1"/>
        <end position="20"/>
    </location>
</feature>
<proteinExistence type="predicted"/>
<feature type="coiled-coil region" evidence="1">
    <location>
        <begin position="72"/>
        <end position="99"/>
    </location>
</feature>
<sequence length="143" mass="15095">MSAARGDGGGRGAASAGGGATKLASGADASGPAGDDAEFLERLRAFGTELATERQSELQRALWRQGGRRKTFERAEVARVAAAEKVQEAQRRVQEADDRLLASWLALEVTAAYSAALQAASQPATSRWDQPPPRVKAIAETMQ</sequence>